<sequence>MVPAGQVETGTAWYWLARKQREKQIQHSMGWPEGRGGNRLSTAQAGQEHRAGWPGGRWGNQLSVAWAGQMVVSKTVQHRAGWPGGRWGNQLSVAWAGQRVLFKSVQHRVGWPDQDLMSSPTLKTSLFGTLAPDGTWIPTGVSYIAGSGIFRRIRIWNPF</sequence>
<proteinExistence type="predicted"/>
<reference evidence="1 2" key="1">
    <citation type="journal article" date="2016" name="Mol. Biol. Evol.">
        <title>Comparative Genomics of Early-Diverging Mushroom-Forming Fungi Provides Insights into the Origins of Lignocellulose Decay Capabilities.</title>
        <authorList>
            <person name="Nagy L.G."/>
            <person name="Riley R."/>
            <person name="Tritt A."/>
            <person name="Adam C."/>
            <person name="Daum C."/>
            <person name="Floudas D."/>
            <person name="Sun H."/>
            <person name="Yadav J.S."/>
            <person name="Pangilinan J."/>
            <person name="Larsson K.H."/>
            <person name="Matsuura K."/>
            <person name="Barry K."/>
            <person name="Labutti K."/>
            <person name="Kuo R."/>
            <person name="Ohm R.A."/>
            <person name="Bhattacharya S.S."/>
            <person name="Shirouzu T."/>
            <person name="Yoshinaga Y."/>
            <person name="Martin F.M."/>
            <person name="Grigoriev I.V."/>
            <person name="Hibbett D.S."/>
        </authorList>
    </citation>
    <scope>NUCLEOTIDE SEQUENCE [LARGE SCALE GENOMIC DNA]</scope>
    <source>
        <strain evidence="1 2">CBS 109695</strain>
    </source>
</reference>
<dbReference type="Proteomes" id="UP000076532">
    <property type="component" value="Unassembled WGS sequence"/>
</dbReference>
<accession>A0A166VHD3</accession>
<evidence type="ECO:0000313" key="1">
    <source>
        <dbReference type="EMBL" id="KZP32731.1"/>
    </source>
</evidence>
<protein>
    <submittedName>
        <fullName evidence="1">Uncharacterized protein</fullName>
    </submittedName>
</protein>
<name>A0A166VHD3_9AGAM</name>
<organism evidence="1 2">
    <name type="scientific">Athelia psychrophila</name>
    <dbReference type="NCBI Taxonomy" id="1759441"/>
    <lineage>
        <taxon>Eukaryota</taxon>
        <taxon>Fungi</taxon>
        <taxon>Dikarya</taxon>
        <taxon>Basidiomycota</taxon>
        <taxon>Agaricomycotina</taxon>
        <taxon>Agaricomycetes</taxon>
        <taxon>Agaricomycetidae</taxon>
        <taxon>Atheliales</taxon>
        <taxon>Atheliaceae</taxon>
        <taxon>Athelia</taxon>
    </lineage>
</organism>
<dbReference type="EMBL" id="KV417485">
    <property type="protein sequence ID" value="KZP32731.1"/>
    <property type="molecule type" value="Genomic_DNA"/>
</dbReference>
<evidence type="ECO:0000313" key="2">
    <source>
        <dbReference type="Proteomes" id="UP000076532"/>
    </source>
</evidence>
<keyword evidence="2" id="KW-1185">Reference proteome</keyword>
<dbReference type="AlphaFoldDB" id="A0A166VHD3"/>
<gene>
    <name evidence="1" type="ORF">FIBSPDRAFT_882537</name>
</gene>